<dbReference type="Proteomes" id="UP000554766">
    <property type="component" value="Unassembled WGS sequence"/>
</dbReference>
<reference evidence="1 2" key="1">
    <citation type="journal article" date="2020" name="Nat. Commun.">
        <title>The structures of two archaeal type IV pili illuminate evolutionary relationships.</title>
        <authorList>
            <person name="Wang F."/>
            <person name="Baquero D.P."/>
            <person name="Su Z."/>
            <person name="Beltran L.C."/>
            <person name="Prangishvili D."/>
            <person name="Krupovic M."/>
            <person name="Egelman E.H."/>
        </authorList>
    </citation>
    <scope>NUCLEOTIDE SEQUENCE [LARGE SCALE GENOMIC DNA]</scope>
    <source>
        <strain evidence="1 2">2GA</strain>
    </source>
</reference>
<gene>
    <name evidence="1" type="ORF">HC235_01505</name>
</gene>
<dbReference type="GeneID" id="5056402"/>
<name>A0A7L4P7E6_9CREN</name>
<dbReference type="AlphaFoldDB" id="A0A7L4P7E6"/>
<protein>
    <submittedName>
        <fullName evidence="1">Uncharacterized protein</fullName>
    </submittedName>
</protein>
<comment type="caution">
    <text evidence="1">The sequence shown here is derived from an EMBL/GenBank/DDBJ whole genome shotgun (WGS) entry which is preliminary data.</text>
</comment>
<organism evidence="1 2">
    <name type="scientific">Pyrobaculum arsenaticum</name>
    <dbReference type="NCBI Taxonomy" id="121277"/>
    <lineage>
        <taxon>Archaea</taxon>
        <taxon>Thermoproteota</taxon>
        <taxon>Thermoprotei</taxon>
        <taxon>Thermoproteales</taxon>
        <taxon>Thermoproteaceae</taxon>
        <taxon>Pyrobaculum</taxon>
    </lineage>
</organism>
<sequence length="163" mass="17983">MILIYSEKVLGVDIPQVVPLCDALDAKIIPLVGEDLDCLHRAVKKAVAGVALRTGKRLWVALARELRPDLTIYLWGPAPIRGKNIVPIRPASAYAGPGFYYVRDRDELRGLRGKEVLGLLLDARGFDPYTLELVIKGRATCGCDGCGLVERLLCEPYREVEVL</sequence>
<accession>A0A7L4P7E6</accession>
<proteinExistence type="predicted"/>
<dbReference type="OMA" id="MECECER"/>
<dbReference type="RefSeq" id="WP_011900300.1">
    <property type="nucleotide sequence ID" value="NZ_JAAVJF010000001.1"/>
</dbReference>
<evidence type="ECO:0000313" key="2">
    <source>
        <dbReference type="Proteomes" id="UP000554766"/>
    </source>
</evidence>
<keyword evidence="2" id="KW-1185">Reference proteome</keyword>
<evidence type="ECO:0000313" key="1">
    <source>
        <dbReference type="EMBL" id="NYR14663.1"/>
    </source>
</evidence>
<dbReference type="EMBL" id="JAAVJF010000001">
    <property type="protein sequence ID" value="NYR14663.1"/>
    <property type="molecule type" value="Genomic_DNA"/>
</dbReference>